<dbReference type="Proteomes" id="UP001165083">
    <property type="component" value="Unassembled WGS sequence"/>
</dbReference>
<protein>
    <submittedName>
        <fullName evidence="1">Unnamed protein product</fullName>
    </submittedName>
</protein>
<gene>
    <name evidence="1" type="ORF">Plil01_001739500</name>
</gene>
<name>A0A9W6YD94_9STRA</name>
<dbReference type="EMBL" id="BSXW01012425">
    <property type="protein sequence ID" value="GMF64612.1"/>
    <property type="molecule type" value="Genomic_DNA"/>
</dbReference>
<evidence type="ECO:0000313" key="1">
    <source>
        <dbReference type="EMBL" id="GMF64612.1"/>
    </source>
</evidence>
<dbReference type="Gene3D" id="1.25.40.10">
    <property type="entry name" value="Tetratricopeptide repeat domain"/>
    <property type="match status" value="2"/>
</dbReference>
<dbReference type="InterPro" id="IPR011990">
    <property type="entry name" value="TPR-like_helical_dom_sf"/>
</dbReference>
<organism evidence="1 2">
    <name type="scientific">Phytophthora lilii</name>
    <dbReference type="NCBI Taxonomy" id="2077276"/>
    <lineage>
        <taxon>Eukaryota</taxon>
        <taxon>Sar</taxon>
        <taxon>Stramenopiles</taxon>
        <taxon>Oomycota</taxon>
        <taxon>Peronosporomycetes</taxon>
        <taxon>Peronosporales</taxon>
        <taxon>Peronosporaceae</taxon>
        <taxon>Phytophthora</taxon>
    </lineage>
</organism>
<evidence type="ECO:0000313" key="2">
    <source>
        <dbReference type="Proteomes" id="UP001165083"/>
    </source>
</evidence>
<comment type="caution">
    <text evidence="1">The sequence shown here is derived from an EMBL/GenBank/DDBJ whole genome shotgun (WGS) entry which is preliminary data.</text>
</comment>
<accession>A0A9W6YD94</accession>
<proteinExistence type="predicted"/>
<dbReference type="SUPFAM" id="SSF48452">
    <property type="entry name" value="TPR-like"/>
    <property type="match status" value="1"/>
</dbReference>
<dbReference type="OrthoDB" id="77614at2759"/>
<keyword evidence="2" id="KW-1185">Reference proteome</keyword>
<dbReference type="AlphaFoldDB" id="A0A9W6YD94"/>
<sequence>MVNSSIRDAMDAASALLELVGDAAAGAHSTNSSEKDLIDRLGDVWKQLQRAGSGSIRPEAAAIAVCHVTTQVVAFLERHRPISTQTASSKWHKRVILLEMAVASAFTIVGGFANGKFELEALDRNDFCCVYKGFLQRLWGAIKSPQLAVNTVAITTRCCLLLACCWLSYDRVGKLVKVEELLNVCSDFCLKHETTMALAKWPLFLLGLVNMVEKKNQDEALQCFKEAERCGGEDGVFFYWYAVALIQNDLGGEAVAALDKCIQLNYEPVACLSLQALVNLQARDFHSAAEQLQRTLEIDFSHPPSLFNYALLMERLDNFEMQQQLLEHILVGLGDDKDKSGRSNIVANSDSSGLADAPTAVFNQVRSSHLFPSELVEINPSIVHFHLAVAAMENGSCYFVIGLRLRAASGRFTRFTFAGDLICQLTFRLLFTQCKLPSLALRICEAYLQKFDGGNISNEDVATVSILLLHLYKADALLCLERVDDCYKHLKQVAQPKIQDAMRRPNAGQMNDVISEEITASHTQLINNLAVTISCCDAVDVAISILREGLQLYPECLAIKFNLVLLLWRNGDKVAACSVWAQARGWALTAMSNDHESKDAAGEAERCALTATSTFQIPSISEHVEGSIDGEEGISAQQLVYLDALIINYRRNTWNSKLLDNALQYAKHIESLGSNSAIQDH</sequence>
<reference evidence="1" key="1">
    <citation type="submission" date="2023-04" db="EMBL/GenBank/DDBJ databases">
        <title>Phytophthora lilii NBRC 32176.</title>
        <authorList>
            <person name="Ichikawa N."/>
            <person name="Sato H."/>
            <person name="Tonouchi N."/>
        </authorList>
    </citation>
    <scope>NUCLEOTIDE SEQUENCE</scope>
    <source>
        <strain evidence="1">NBRC 32176</strain>
    </source>
</reference>